<dbReference type="Proteomes" id="UP001055303">
    <property type="component" value="Unassembled WGS sequence"/>
</dbReference>
<reference evidence="3 4" key="1">
    <citation type="submission" date="2019-06" db="EMBL/GenBank/DDBJ databases">
        <authorList>
            <person name="Rodrigo-Torres L."/>
            <person name="Arahal R. D."/>
            <person name="Lucena T."/>
        </authorList>
    </citation>
    <scope>NUCLEOTIDE SEQUENCE [LARGE SCALE GENOMIC DNA]</scope>
    <source>
        <strain evidence="3 4">SW08-7</strain>
    </source>
</reference>
<dbReference type="EMBL" id="CABFVH010000028">
    <property type="protein sequence ID" value="VUF14136.1"/>
    <property type="molecule type" value="Genomic_DNA"/>
</dbReference>
<feature type="region of interest" description="Disordered" evidence="1">
    <location>
        <begin position="44"/>
        <end position="120"/>
    </location>
</feature>
<evidence type="ECO:0000313" key="3">
    <source>
        <dbReference type="EMBL" id="VUF14136.1"/>
    </source>
</evidence>
<reference evidence="2" key="2">
    <citation type="journal article" date="2021" name="Front. Microbiol.">
        <title>Comprehensive Comparative Genomics and Phenotyping of Methylobacterium Species.</title>
        <authorList>
            <person name="Alessa O."/>
            <person name="Ogura Y."/>
            <person name="Fujitani Y."/>
            <person name="Takami H."/>
            <person name="Hayashi T."/>
            <person name="Sahin N."/>
            <person name="Tani A."/>
        </authorList>
    </citation>
    <scope>NUCLEOTIDE SEQUENCE</scope>
    <source>
        <strain evidence="2">DSM 22415</strain>
    </source>
</reference>
<gene>
    <name evidence="2" type="ORF">IFDJLNFL_1743</name>
    <name evidence="3" type="ORF">MTDSW087_03851</name>
</gene>
<proteinExistence type="predicted"/>
<evidence type="ECO:0000313" key="4">
    <source>
        <dbReference type="Proteomes" id="UP000401717"/>
    </source>
</evidence>
<protein>
    <submittedName>
        <fullName evidence="3">Uncharacterized protein</fullName>
    </submittedName>
</protein>
<reference evidence="2" key="3">
    <citation type="submission" date="2021-08" db="EMBL/GenBank/DDBJ databases">
        <authorList>
            <person name="Tani A."/>
            <person name="Ola A."/>
            <person name="Ogura Y."/>
            <person name="Katsura K."/>
            <person name="Hayashi T."/>
        </authorList>
    </citation>
    <scope>NUCLEOTIDE SEQUENCE</scope>
    <source>
        <strain evidence="2">DSM 22415</strain>
    </source>
</reference>
<dbReference type="OrthoDB" id="7996407at2"/>
<keyword evidence="5" id="KW-1185">Reference proteome</keyword>
<dbReference type="EMBL" id="BPQI01000043">
    <property type="protein sequence ID" value="GJD55852.1"/>
    <property type="molecule type" value="Genomic_DNA"/>
</dbReference>
<name>A0A564G295_9HYPH</name>
<dbReference type="AlphaFoldDB" id="A0A564G295"/>
<organism evidence="3 4">
    <name type="scientific">Methylobacterium dankookense</name>
    <dbReference type="NCBI Taxonomy" id="560405"/>
    <lineage>
        <taxon>Bacteria</taxon>
        <taxon>Pseudomonadati</taxon>
        <taxon>Pseudomonadota</taxon>
        <taxon>Alphaproteobacteria</taxon>
        <taxon>Hyphomicrobiales</taxon>
        <taxon>Methylobacteriaceae</taxon>
        <taxon>Methylobacterium</taxon>
    </lineage>
</organism>
<evidence type="ECO:0000313" key="2">
    <source>
        <dbReference type="EMBL" id="GJD55852.1"/>
    </source>
</evidence>
<dbReference type="RefSeq" id="WP_144766510.1">
    <property type="nucleotide sequence ID" value="NZ_BPQI01000043.1"/>
</dbReference>
<dbReference type="Proteomes" id="UP000401717">
    <property type="component" value="Unassembled WGS sequence"/>
</dbReference>
<feature type="compositionally biased region" description="Basic and acidic residues" evidence="1">
    <location>
        <begin position="91"/>
        <end position="120"/>
    </location>
</feature>
<evidence type="ECO:0000313" key="5">
    <source>
        <dbReference type="Proteomes" id="UP001055303"/>
    </source>
</evidence>
<accession>A0A564G295</accession>
<sequence length="120" mass="13575">MLREVRYWNSRQFFRVYGRDPSATGFPRQDADGCYLTMGYRIRLDDGQPEDGEPSPHPSDRVVIDPPVLAPDPVPTPVACAPSSPGRVSFRHFEHSGGFDGYEGRMMRHPDSSRPKDGRR</sequence>
<evidence type="ECO:0000256" key="1">
    <source>
        <dbReference type="SAM" id="MobiDB-lite"/>
    </source>
</evidence>